<accession>A0A5D0MZ47</accession>
<dbReference type="Gene3D" id="3.30.460.10">
    <property type="entry name" value="Beta Polymerase, domain 2"/>
    <property type="match status" value="1"/>
</dbReference>
<evidence type="ECO:0000313" key="2">
    <source>
        <dbReference type="EMBL" id="TYB37322.1"/>
    </source>
</evidence>
<dbReference type="EMBL" id="VSIV01000003">
    <property type="protein sequence ID" value="TYB37322.1"/>
    <property type="molecule type" value="Genomic_DNA"/>
</dbReference>
<dbReference type="PANTHER" id="PTHR30621:SF0">
    <property type="entry name" value="BIFUNCTIONAL GLUTAMINE SYNTHETASE ADENYLYLTRANSFERASE_ADENYLYL-REMOVING ENZYME"/>
    <property type="match status" value="1"/>
</dbReference>
<feature type="non-terminal residue" evidence="2">
    <location>
        <position position="185"/>
    </location>
</feature>
<organism evidence="2 3">
    <name type="scientific">Flexistipes sinusarabici</name>
    <dbReference type="NCBI Taxonomy" id="2352"/>
    <lineage>
        <taxon>Bacteria</taxon>
        <taxon>Pseudomonadati</taxon>
        <taxon>Deferribacterota</taxon>
        <taxon>Deferribacteres</taxon>
        <taxon>Deferribacterales</taxon>
        <taxon>Flexistipitaceae</taxon>
        <taxon>Flexistipes</taxon>
    </lineage>
</organism>
<dbReference type="SUPFAM" id="SSF81301">
    <property type="entry name" value="Nucleotidyltransferase"/>
    <property type="match status" value="1"/>
</dbReference>
<dbReference type="Pfam" id="PF03710">
    <property type="entry name" value="GlnE"/>
    <property type="match status" value="1"/>
</dbReference>
<dbReference type="InterPro" id="IPR023057">
    <property type="entry name" value="GlnE"/>
</dbReference>
<feature type="domain" description="Glutamate-ammonia ligase adenylyltransferase repeated" evidence="1">
    <location>
        <begin position="21"/>
        <end position="180"/>
    </location>
</feature>
<dbReference type="AlphaFoldDB" id="A0A5D0MZ47"/>
<sequence>MDISAVFTDEIKRSLGSKECKNLEYLCSHSELIAKFLLNHPAIIDYLYDNLNSERSVKTIFKRNEDLLKYSGKESDFLKSLRIMRMREYLLIAYKDLIEKRSVKDITANISSFASAALDAAYKKSYKDLTSQYGIPLDENNQECAFCIIGLGKLGGWELNFSSDVDIMFVYETEKGNTDGGSKGS</sequence>
<dbReference type="GO" id="GO:0000820">
    <property type="term" value="P:regulation of glutamine family amino acid metabolic process"/>
    <property type="evidence" value="ECO:0007669"/>
    <property type="project" value="TreeGrafter"/>
</dbReference>
<keyword evidence="2" id="KW-0808">Transferase</keyword>
<dbReference type="PANTHER" id="PTHR30621">
    <property type="entry name" value="GLUTAMINE SYNTHETASE ADENYLYLTRANSFERASE"/>
    <property type="match status" value="1"/>
</dbReference>
<name>A0A5D0MZ47_FLESI</name>
<dbReference type="GO" id="GO:0008882">
    <property type="term" value="F:[glutamate-ammonia-ligase] adenylyltransferase activity"/>
    <property type="evidence" value="ECO:0007669"/>
    <property type="project" value="InterPro"/>
</dbReference>
<dbReference type="GO" id="GO:0005829">
    <property type="term" value="C:cytosol"/>
    <property type="evidence" value="ECO:0007669"/>
    <property type="project" value="TreeGrafter"/>
</dbReference>
<keyword evidence="2" id="KW-0436">Ligase</keyword>
<reference evidence="2 3" key="1">
    <citation type="submission" date="2019-08" db="EMBL/GenBank/DDBJ databases">
        <title>Genomic characterization of a novel candidate phylum (ARYD3) from a high temperature, high salinity tertiary oil reservoir in north central Oklahoma, USA.</title>
        <authorList>
            <person name="Youssef N.H."/>
            <person name="Yadav A."/>
            <person name="Elshahed M.S."/>
        </authorList>
    </citation>
    <scope>NUCLEOTIDE SEQUENCE [LARGE SCALE GENOMIC DNA]</scope>
    <source>
        <strain evidence="2">ARYD1</strain>
    </source>
</reference>
<keyword evidence="2" id="KW-0548">Nucleotidyltransferase</keyword>
<dbReference type="InterPro" id="IPR043519">
    <property type="entry name" value="NT_sf"/>
</dbReference>
<proteinExistence type="predicted"/>
<dbReference type="GO" id="GO:0016874">
    <property type="term" value="F:ligase activity"/>
    <property type="evidence" value="ECO:0007669"/>
    <property type="project" value="UniProtKB-KW"/>
</dbReference>
<dbReference type="Proteomes" id="UP000323337">
    <property type="component" value="Unassembled WGS sequence"/>
</dbReference>
<evidence type="ECO:0000259" key="1">
    <source>
        <dbReference type="Pfam" id="PF03710"/>
    </source>
</evidence>
<gene>
    <name evidence="2" type="ORF">FXF49_00045</name>
</gene>
<protein>
    <submittedName>
        <fullName evidence="2">Bifunctional [glutamate--ammonia ligase]-adenylyl-L-tyrosine phosphorylase/[glutamate--ammonia-ligase] adenylyltransferase</fullName>
    </submittedName>
</protein>
<dbReference type="InterPro" id="IPR005190">
    <property type="entry name" value="GlnE_rpt_dom"/>
</dbReference>
<comment type="caution">
    <text evidence="2">The sequence shown here is derived from an EMBL/GenBank/DDBJ whole genome shotgun (WGS) entry which is preliminary data.</text>
</comment>
<evidence type="ECO:0000313" key="3">
    <source>
        <dbReference type="Proteomes" id="UP000323337"/>
    </source>
</evidence>